<dbReference type="PROSITE" id="PS50113">
    <property type="entry name" value="PAC"/>
    <property type="match status" value="1"/>
</dbReference>
<dbReference type="InterPro" id="IPR000700">
    <property type="entry name" value="PAS-assoc_C"/>
</dbReference>
<dbReference type="EC" id="2.7.13.3" evidence="2"/>
<evidence type="ECO:0000256" key="6">
    <source>
        <dbReference type="SAM" id="Coils"/>
    </source>
</evidence>
<dbReference type="Gene3D" id="3.30.565.10">
    <property type="entry name" value="Histidine kinase-like ATPase, C-terminal domain"/>
    <property type="match status" value="1"/>
</dbReference>
<protein>
    <recommendedName>
        <fullName evidence="2">histidine kinase</fullName>
        <ecNumber evidence="2">2.7.13.3</ecNumber>
    </recommendedName>
</protein>
<dbReference type="Gene3D" id="3.30.450.20">
    <property type="entry name" value="PAS domain"/>
    <property type="match status" value="1"/>
</dbReference>
<dbReference type="SUPFAM" id="SSF55785">
    <property type="entry name" value="PYP-like sensor domain (PAS domain)"/>
    <property type="match status" value="1"/>
</dbReference>
<dbReference type="SUPFAM" id="SSF55874">
    <property type="entry name" value="ATPase domain of HSP90 chaperone/DNA topoisomerase II/histidine kinase"/>
    <property type="match status" value="1"/>
</dbReference>
<evidence type="ECO:0000256" key="1">
    <source>
        <dbReference type="ARBA" id="ARBA00000085"/>
    </source>
</evidence>
<evidence type="ECO:0000256" key="3">
    <source>
        <dbReference type="ARBA" id="ARBA00022679"/>
    </source>
</evidence>
<sequence length="241" mass="27509">TEIPIDDSAAPIRDDKGNITGIVLVFYDVRERKRAEEELAKYRQHLEELVGERTGELRIANEQLQQLYEQERGLRQQLEEEMKRRVEFTRALAHELKTPLTPVVMSSQLLTSELKDETLLRVAQNISRGAANLNSRIDELLDLARGEIGMLQIKPEQVDVLQLIREVVEDVAPVRLSREQSLILRLPPSLPPVWGDRVRLRQIVLNLLNNSFKFTPAGGRITLRARQEDGNLVVEVKDTGP</sequence>
<keyword evidence="4" id="KW-0418">Kinase</keyword>
<dbReference type="Pfam" id="PF00512">
    <property type="entry name" value="HisKA"/>
    <property type="match status" value="1"/>
</dbReference>
<name>X0WFN8_9ZZZZ</name>
<dbReference type="PANTHER" id="PTHR43711:SF31">
    <property type="entry name" value="HISTIDINE KINASE"/>
    <property type="match status" value="1"/>
</dbReference>
<dbReference type="Gene3D" id="1.10.287.130">
    <property type="match status" value="1"/>
</dbReference>
<dbReference type="InterPro" id="IPR005467">
    <property type="entry name" value="His_kinase_dom"/>
</dbReference>
<proteinExistence type="predicted"/>
<feature type="non-terminal residue" evidence="9">
    <location>
        <position position="1"/>
    </location>
</feature>
<dbReference type="AlphaFoldDB" id="X0WFN8"/>
<dbReference type="InterPro" id="IPR036097">
    <property type="entry name" value="HisK_dim/P_sf"/>
</dbReference>
<dbReference type="InterPro" id="IPR003661">
    <property type="entry name" value="HisK_dim/P_dom"/>
</dbReference>
<keyword evidence="5" id="KW-0902">Two-component regulatory system</keyword>
<evidence type="ECO:0000256" key="4">
    <source>
        <dbReference type="ARBA" id="ARBA00022777"/>
    </source>
</evidence>
<dbReference type="GO" id="GO:0000155">
    <property type="term" value="F:phosphorelay sensor kinase activity"/>
    <property type="evidence" value="ECO:0007669"/>
    <property type="project" value="InterPro"/>
</dbReference>
<evidence type="ECO:0000259" key="8">
    <source>
        <dbReference type="PROSITE" id="PS50113"/>
    </source>
</evidence>
<evidence type="ECO:0000256" key="5">
    <source>
        <dbReference type="ARBA" id="ARBA00023012"/>
    </source>
</evidence>
<dbReference type="InterPro" id="IPR036890">
    <property type="entry name" value="HATPase_C_sf"/>
</dbReference>
<organism evidence="9">
    <name type="scientific">marine sediment metagenome</name>
    <dbReference type="NCBI Taxonomy" id="412755"/>
    <lineage>
        <taxon>unclassified sequences</taxon>
        <taxon>metagenomes</taxon>
        <taxon>ecological metagenomes</taxon>
    </lineage>
</organism>
<keyword evidence="3" id="KW-0808">Transferase</keyword>
<comment type="caution">
    <text evidence="9">The sequence shown here is derived from an EMBL/GenBank/DDBJ whole genome shotgun (WGS) entry which is preliminary data.</text>
</comment>
<dbReference type="InterPro" id="IPR035965">
    <property type="entry name" value="PAS-like_dom_sf"/>
</dbReference>
<accession>X0WFN8</accession>
<evidence type="ECO:0000259" key="7">
    <source>
        <dbReference type="PROSITE" id="PS50109"/>
    </source>
</evidence>
<feature type="non-terminal residue" evidence="9">
    <location>
        <position position="241"/>
    </location>
</feature>
<dbReference type="Pfam" id="PF02518">
    <property type="entry name" value="HATPase_c"/>
    <property type="match status" value="1"/>
</dbReference>
<dbReference type="CDD" id="cd00082">
    <property type="entry name" value="HisKA"/>
    <property type="match status" value="1"/>
</dbReference>
<dbReference type="InterPro" id="IPR050736">
    <property type="entry name" value="Sensor_HK_Regulatory"/>
</dbReference>
<dbReference type="PANTHER" id="PTHR43711">
    <property type="entry name" value="TWO-COMPONENT HISTIDINE KINASE"/>
    <property type="match status" value="1"/>
</dbReference>
<gene>
    <name evidence="9" type="ORF">S01H1_73456</name>
</gene>
<comment type="catalytic activity">
    <reaction evidence="1">
        <text>ATP + protein L-histidine = ADP + protein N-phospho-L-histidine.</text>
        <dbReference type="EC" id="2.7.13.3"/>
    </reaction>
</comment>
<dbReference type="PROSITE" id="PS50109">
    <property type="entry name" value="HIS_KIN"/>
    <property type="match status" value="1"/>
</dbReference>
<evidence type="ECO:0000313" key="9">
    <source>
        <dbReference type="EMBL" id="GAG29460.1"/>
    </source>
</evidence>
<feature type="domain" description="Histidine kinase" evidence="7">
    <location>
        <begin position="91"/>
        <end position="241"/>
    </location>
</feature>
<evidence type="ECO:0000256" key="2">
    <source>
        <dbReference type="ARBA" id="ARBA00012438"/>
    </source>
</evidence>
<dbReference type="EMBL" id="BARS01049082">
    <property type="protein sequence ID" value="GAG29460.1"/>
    <property type="molecule type" value="Genomic_DNA"/>
</dbReference>
<reference evidence="9" key="1">
    <citation type="journal article" date="2014" name="Front. Microbiol.">
        <title>High frequency of phylogenetically diverse reductive dehalogenase-homologous genes in deep subseafloor sedimentary metagenomes.</title>
        <authorList>
            <person name="Kawai M."/>
            <person name="Futagami T."/>
            <person name="Toyoda A."/>
            <person name="Takaki Y."/>
            <person name="Nishi S."/>
            <person name="Hori S."/>
            <person name="Arai W."/>
            <person name="Tsubouchi T."/>
            <person name="Morono Y."/>
            <person name="Uchiyama I."/>
            <person name="Ito T."/>
            <person name="Fujiyama A."/>
            <person name="Inagaki F."/>
            <person name="Takami H."/>
        </authorList>
    </citation>
    <scope>NUCLEOTIDE SEQUENCE</scope>
    <source>
        <strain evidence="9">Expedition CK06-06</strain>
    </source>
</reference>
<keyword evidence="6" id="KW-0175">Coiled coil</keyword>
<feature type="coiled-coil region" evidence="6">
    <location>
        <begin position="32"/>
        <end position="84"/>
    </location>
</feature>
<dbReference type="SUPFAM" id="SSF47384">
    <property type="entry name" value="Homodimeric domain of signal transducing histidine kinase"/>
    <property type="match status" value="1"/>
</dbReference>
<dbReference type="InterPro" id="IPR003594">
    <property type="entry name" value="HATPase_dom"/>
</dbReference>
<feature type="domain" description="PAC" evidence="8">
    <location>
        <begin position="1"/>
        <end position="41"/>
    </location>
</feature>
<dbReference type="SMART" id="SM00388">
    <property type="entry name" value="HisKA"/>
    <property type="match status" value="1"/>
</dbReference>